<gene>
    <name evidence="2" type="ORF">E2C01_068313</name>
</gene>
<name>A0A5B7HNI5_PORTR</name>
<feature type="region of interest" description="Disordered" evidence="1">
    <location>
        <begin position="24"/>
        <end position="63"/>
    </location>
</feature>
<feature type="compositionally biased region" description="Pro residues" evidence="1">
    <location>
        <begin position="48"/>
        <end position="63"/>
    </location>
</feature>
<accession>A0A5B7HNI5</accession>
<organism evidence="2 3">
    <name type="scientific">Portunus trituberculatus</name>
    <name type="common">Swimming crab</name>
    <name type="synonym">Neptunus trituberculatus</name>
    <dbReference type="NCBI Taxonomy" id="210409"/>
    <lineage>
        <taxon>Eukaryota</taxon>
        <taxon>Metazoa</taxon>
        <taxon>Ecdysozoa</taxon>
        <taxon>Arthropoda</taxon>
        <taxon>Crustacea</taxon>
        <taxon>Multicrustacea</taxon>
        <taxon>Malacostraca</taxon>
        <taxon>Eumalacostraca</taxon>
        <taxon>Eucarida</taxon>
        <taxon>Decapoda</taxon>
        <taxon>Pleocyemata</taxon>
        <taxon>Brachyura</taxon>
        <taxon>Eubrachyura</taxon>
        <taxon>Portunoidea</taxon>
        <taxon>Portunidae</taxon>
        <taxon>Portuninae</taxon>
        <taxon>Portunus</taxon>
    </lineage>
</organism>
<proteinExistence type="predicted"/>
<sequence length="63" mass="6728">MRHTDTEAGKVERARYLLCAVLPNDGSAGRSEERNEGVPALGHANTLPPGPIIPTTPPPITFH</sequence>
<keyword evidence="3" id="KW-1185">Reference proteome</keyword>
<evidence type="ECO:0000313" key="2">
    <source>
        <dbReference type="EMBL" id="MPC73970.1"/>
    </source>
</evidence>
<dbReference type="Proteomes" id="UP000324222">
    <property type="component" value="Unassembled WGS sequence"/>
</dbReference>
<evidence type="ECO:0000313" key="3">
    <source>
        <dbReference type="Proteomes" id="UP000324222"/>
    </source>
</evidence>
<dbReference type="AlphaFoldDB" id="A0A5B7HNI5"/>
<protein>
    <submittedName>
        <fullName evidence="2">Uncharacterized protein</fullName>
    </submittedName>
</protein>
<dbReference type="EMBL" id="VSRR010037945">
    <property type="protein sequence ID" value="MPC73970.1"/>
    <property type="molecule type" value="Genomic_DNA"/>
</dbReference>
<evidence type="ECO:0000256" key="1">
    <source>
        <dbReference type="SAM" id="MobiDB-lite"/>
    </source>
</evidence>
<comment type="caution">
    <text evidence="2">The sequence shown here is derived from an EMBL/GenBank/DDBJ whole genome shotgun (WGS) entry which is preliminary data.</text>
</comment>
<reference evidence="2 3" key="1">
    <citation type="submission" date="2019-05" db="EMBL/GenBank/DDBJ databases">
        <title>Another draft genome of Portunus trituberculatus and its Hox gene families provides insights of decapod evolution.</title>
        <authorList>
            <person name="Jeong J.-H."/>
            <person name="Song I."/>
            <person name="Kim S."/>
            <person name="Choi T."/>
            <person name="Kim D."/>
            <person name="Ryu S."/>
            <person name="Kim W."/>
        </authorList>
    </citation>
    <scope>NUCLEOTIDE SEQUENCE [LARGE SCALE GENOMIC DNA]</scope>
    <source>
        <tissue evidence="2">Muscle</tissue>
    </source>
</reference>